<proteinExistence type="predicted"/>
<organism evidence="2 3">
    <name type="scientific">Pseudorhizobium tarimense</name>
    <dbReference type="NCBI Taxonomy" id="1079109"/>
    <lineage>
        <taxon>Bacteria</taxon>
        <taxon>Pseudomonadati</taxon>
        <taxon>Pseudomonadota</taxon>
        <taxon>Alphaproteobacteria</taxon>
        <taxon>Hyphomicrobiales</taxon>
        <taxon>Rhizobiaceae</taxon>
        <taxon>Rhizobium/Agrobacterium group</taxon>
        <taxon>Pseudorhizobium</taxon>
    </lineage>
</organism>
<comment type="caution">
    <text evidence="2">The sequence shown here is derived from an EMBL/GenBank/DDBJ whole genome shotgun (WGS) entry which is preliminary data.</text>
</comment>
<dbReference type="Proteomes" id="UP001549031">
    <property type="component" value="Unassembled WGS sequence"/>
</dbReference>
<dbReference type="EMBL" id="JBEPLJ010000002">
    <property type="protein sequence ID" value="MET3584565.1"/>
    <property type="molecule type" value="Genomic_DNA"/>
</dbReference>
<accession>A0ABV2H1Z6</accession>
<sequence>MKKAIPLPAKAGETTAGVADGKTEFRIRPGIKWINGRPVRDQKTVRLTDQEAAYDLGLSRISPADQPAPADWPSEAPAGGNGDGGN</sequence>
<keyword evidence="3" id="KW-1185">Reference proteome</keyword>
<evidence type="ECO:0000313" key="3">
    <source>
        <dbReference type="Proteomes" id="UP001549031"/>
    </source>
</evidence>
<reference evidence="2 3" key="1">
    <citation type="submission" date="2024-06" db="EMBL/GenBank/DDBJ databases">
        <title>Genomic Encyclopedia of Type Strains, Phase IV (KMG-IV): sequencing the most valuable type-strain genomes for metagenomic binning, comparative biology and taxonomic classification.</title>
        <authorList>
            <person name="Goeker M."/>
        </authorList>
    </citation>
    <scope>NUCLEOTIDE SEQUENCE [LARGE SCALE GENOMIC DNA]</scope>
    <source>
        <strain evidence="2 3">DSM 105042</strain>
    </source>
</reference>
<dbReference type="RefSeq" id="WP_247242557.1">
    <property type="nucleotide sequence ID" value="NZ_JALJRA010000002.1"/>
</dbReference>
<gene>
    <name evidence="2" type="ORF">ABID21_000660</name>
</gene>
<evidence type="ECO:0000256" key="1">
    <source>
        <dbReference type="SAM" id="MobiDB-lite"/>
    </source>
</evidence>
<evidence type="ECO:0000313" key="2">
    <source>
        <dbReference type="EMBL" id="MET3584565.1"/>
    </source>
</evidence>
<protein>
    <submittedName>
        <fullName evidence="2">Uncharacterized protein</fullName>
    </submittedName>
</protein>
<name>A0ABV2H1Z6_9HYPH</name>
<feature type="region of interest" description="Disordered" evidence="1">
    <location>
        <begin position="58"/>
        <end position="86"/>
    </location>
</feature>